<gene>
    <name evidence="2" type="ORF">FHS32_006595</name>
</gene>
<organism evidence="2 3">
    <name type="scientific">Streptomyces griseoloalbus</name>
    <dbReference type="NCBI Taxonomy" id="67303"/>
    <lineage>
        <taxon>Bacteria</taxon>
        <taxon>Bacillati</taxon>
        <taxon>Actinomycetota</taxon>
        <taxon>Actinomycetes</taxon>
        <taxon>Kitasatosporales</taxon>
        <taxon>Streptomycetaceae</taxon>
        <taxon>Streptomyces</taxon>
    </lineage>
</organism>
<evidence type="ECO:0000313" key="3">
    <source>
        <dbReference type="Proteomes" id="UP000568022"/>
    </source>
</evidence>
<keyword evidence="3" id="KW-1185">Reference proteome</keyword>
<keyword evidence="1" id="KW-1133">Transmembrane helix</keyword>
<keyword evidence="1" id="KW-0472">Membrane</keyword>
<keyword evidence="1" id="KW-0812">Transmembrane</keyword>
<proteinExistence type="predicted"/>
<protein>
    <submittedName>
        <fullName evidence="2">Uncharacterized protein</fullName>
    </submittedName>
</protein>
<evidence type="ECO:0000256" key="1">
    <source>
        <dbReference type="SAM" id="Phobius"/>
    </source>
</evidence>
<comment type="caution">
    <text evidence="2">The sequence shown here is derived from an EMBL/GenBank/DDBJ whole genome shotgun (WGS) entry which is preliminary data.</text>
</comment>
<dbReference type="EMBL" id="JACHJE010000022">
    <property type="protein sequence ID" value="MBB5129801.1"/>
    <property type="molecule type" value="Genomic_DNA"/>
</dbReference>
<dbReference type="Proteomes" id="UP000568022">
    <property type="component" value="Unassembled WGS sequence"/>
</dbReference>
<dbReference type="AlphaFoldDB" id="A0A7W8BUE3"/>
<sequence>MERYHSLYWLYTIPAPLILGLITLVLVVLPGERSTGRMLIGLAVDLVIAVAGGAVMTRHLDR</sequence>
<accession>A0A7W8BUE3</accession>
<name>A0A7W8BUE3_9ACTN</name>
<feature type="transmembrane region" description="Helical" evidence="1">
    <location>
        <begin position="35"/>
        <end position="56"/>
    </location>
</feature>
<evidence type="ECO:0000313" key="2">
    <source>
        <dbReference type="EMBL" id="MBB5129801.1"/>
    </source>
</evidence>
<reference evidence="2 3" key="1">
    <citation type="submission" date="2020-08" db="EMBL/GenBank/DDBJ databases">
        <title>Genomic Encyclopedia of Type Strains, Phase III (KMG-III): the genomes of soil and plant-associated and newly described type strains.</title>
        <authorList>
            <person name="Whitman W."/>
        </authorList>
    </citation>
    <scope>NUCLEOTIDE SEQUENCE [LARGE SCALE GENOMIC DNA]</scope>
    <source>
        <strain evidence="2 3">CECT 3226</strain>
    </source>
</reference>
<feature type="transmembrane region" description="Helical" evidence="1">
    <location>
        <begin position="7"/>
        <end position="29"/>
    </location>
</feature>